<dbReference type="Proteomes" id="UP000693970">
    <property type="component" value="Unassembled WGS sequence"/>
</dbReference>
<keyword evidence="2" id="KW-1185">Reference proteome</keyword>
<dbReference type="AlphaFoldDB" id="A0A9K3KH45"/>
<proteinExistence type="predicted"/>
<evidence type="ECO:0000313" key="1">
    <source>
        <dbReference type="EMBL" id="KAG7343462.1"/>
    </source>
</evidence>
<accession>A0A9K3KH45</accession>
<reference evidence="1" key="1">
    <citation type="journal article" date="2021" name="Sci. Rep.">
        <title>Diploid genomic architecture of Nitzschia inconspicua, an elite biomass production diatom.</title>
        <authorList>
            <person name="Oliver A."/>
            <person name="Podell S."/>
            <person name="Pinowska A."/>
            <person name="Traller J.C."/>
            <person name="Smith S.R."/>
            <person name="McClure R."/>
            <person name="Beliaev A."/>
            <person name="Bohutskyi P."/>
            <person name="Hill E.A."/>
            <person name="Rabines A."/>
            <person name="Zheng H."/>
            <person name="Allen L.Z."/>
            <person name="Kuo A."/>
            <person name="Grigoriev I.V."/>
            <person name="Allen A.E."/>
            <person name="Hazlebeck D."/>
            <person name="Allen E.E."/>
        </authorList>
    </citation>
    <scope>NUCLEOTIDE SEQUENCE</scope>
    <source>
        <strain evidence="1">Hildebrandi</strain>
    </source>
</reference>
<sequence length="298" mass="33261">MFRKMFDHGDDTPIKLPVDNFDVPVLIGSSDCYAYFSTYNDKLDKHDCADTVQTMRGGLQAYAKSEFRYISAACHQGHFFVVDVTFDIRQPAVFQQVNVHDSLSITSRGTATAVLGRLQRFLSGFCFHGLDHNLLLLEKQEYIVQQAVFRNCPKQSNSHDCGLFAVAVIWHLLDSKEVHSSFFTQGDIATLRQALYRGLSANAEWATLENVSSFFPALLPSLRNKSSPAEDGELVDETCQEAEGPNEVPEAWGGIGGGTFESAPSGLHLRLWKVAGNWSTVFALQKVIIGFGRRYYYV</sequence>
<dbReference type="EMBL" id="JAGRRH010000024">
    <property type="protein sequence ID" value="KAG7343462.1"/>
    <property type="molecule type" value="Genomic_DNA"/>
</dbReference>
<gene>
    <name evidence="1" type="ORF">IV203_021407</name>
</gene>
<reference evidence="1" key="2">
    <citation type="submission" date="2021-04" db="EMBL/GenBank/DDBJ databases">
        <authorList>
            <person name="Podell S."/>
        </authorList>
    </citation>
    <scope>NUCLEOTIDE SEQUENCE</scope>
    <source>
        <strain evidence="1">Hildebrandi</strain>
    </source>
</reference>
<organism evidence="1 2">
    <name type="scientific">Nitzschia inconspicua</name>
    <dbReference type="NCBI Taxonomy" id="303405"/>
    <lineage>
        <taxon>Eukaryota</taxon>
        <taxon>Sar</taxon>
        <taxon>Stramenopiles</taxon>
        <taxon>Ochrophyta</taxon>
        <taxon>Bacillariophyta</taxon>
        <taxon>Bacillariophyceae</taxon>
        <taxon>Bacillariophycidae</taxon>
        <taxon>Bacillariales</taxon>
        <taxon>Bacillariaceae</taxon>
        <taxon>Nitzschia</taxon>
    </lineage>
</organism>
<evidence type="ECO:0000313" key="2">
    <source>
        <dbReference type="Proteomes" id="UP000693970"/>
    </source>
</evidence>
<protein>
    <recommendedName>
        <fullName evidence="3">Ubiquitin-like protease family profile domain-containing protein</fullName>
    </recommendedName>
</protein>
<evidence type="ECO:0008006" key="3">
    <source>
        <dbReference type="Google" id="ProtNLM"/>
    </source>
</evidence>
<comment type="caution">
    <text evidence="1">The sequence shown here is derived from an EMBL/GenBank/DDBJ whole genome shotgun (WGS) entry which is preliminary data.</text>
</comment>
<name>A0A9K3KH45_9STRA</name>